<comment type="caution">
    <text evidence="9">The sequence shown here is derived from an EMBL/GenBank/DDBJ whole genome shotgun (WGS) entry which is preliminary data.</text>
</comment>
<protein>
    <recommendedName>
        <fullName evidence="2">protein-tyrosine-phosphatase</fullName>
        <ecNumber evidence="2">3.1.3.48</ecNumber>
    </recommendedName>
</protein>
<gene>
    <name evidence="9" type="ORF">Nepgr_024259</name>
</gene>
<dbReference type="PANTHER" id="PTHR19134">
    <property type="entry name" value="RECEPTOR-TYPE TYROSINE-PROTEIN PHOSPHATASE"/>
    <property type="match status" value="1"/>
</dbReference>
<dbReference type="InterPro" id="IPR000387">
    <property type="entry name" value="Tyr_Pase_dom"/>
</dbReference>
<dbReference type="PANTHER" id="PTHR19134:SF449">
    <property type="entry name" value="TYROSINE-PROTEIN PHOSPHATASE 1"/>
    <property type="match status" value="1"/>
</dbReference>
<comment type="subcellular location">
    <subcellularLocation>
        <location evidence="1">Cytoplasm</location>
    </subcellularLocation>
</comment>
<dbReference type="Pfam" id="PF00102">
    <property type="entry name" value="Y_phosphatase"/>
    <property type="match status" value="1"/>
</dbReference>
<dbReference type="SMART" id="SM00404">
    <property type="entry name" value="PTPc_motif"/>
    <property type="match status" value="1"/>
</dbReference>
<dbReference type="InterPro" id="IPR000242">
    <property type="entry name" value="PTP_cat"/>
</dbReference>
<dbReference type="InterPro" id="IPR050348">
    <property type="entry name" value="Protein-Tyr_Phosphatase"/>
</dbReference>
<dbReference type="InterPro" id="IPR016130">
    <property type="entry name" value="Tyr_Pase_AS"/>
</dbReference>
<dbReference type="InterPro" id="IPR029021">
    <property type="entry name" value="Prot-tyrosine_phosphatase-like"/>
</dbReference>
<evidence type="ECO:0000256" key="1">
    <source>
        <dbReference type="ARBA" id="ARBA00004496"/>
    </source>
</evidence>
<evidence type="ECO:0000259" key="7">
    <source>
        <dbReference type="PROSITE" id="PS50055"/>
    </source>
</evidence>
<dbReference type="PROSITE" id="PS50055">
    <property type="entry name" value="TYR_PHOSPHATASE_PTP"/>
    <property type="match status" value="1"/>
</dbReference>
<name>A0AAD3T5Q7_NEPGR</name>
<dbReference type="Proteomes" id="UP001279734">
    <property type="component" value="Unassembled WGS sequence"/>
</dbReference>
<sequence length="354" mass="39976">MDAGNRISASSSSLISSFKSFDLLANSPPKFSLSSDQLQRCSRALKFFKDKLQSPEIISREFRCLQMQDKRIRPSDMEKMCLVALDQVNLSKNRYRDVIPFDINRVVLKLSKDHRPSVGGYINASFVQTPSLANASRFIATQGPLPHTFEDFWEMVIQNRCPVIVMLTRLVDNYRVLQLVEYKLVKCGDYFPAEVGGWREFGGICVTTKWMKTTTSSLELRYLEVSKAESEEPPLLVLHIQYPEWPDNGVPRDTSAVREIFKQTCHMSPNLGPLLVHCSAGIGRTGTYCTIHDALQRILAGDMSALDLVNTVSVFRFQRVGMVQTKDQYLFIHSAVVDELEDLISYSNAGGRSS</sequence>
<evidence type="ECO:0000313" key="9">
    <source>
        <dbReference type="EMBL" id="GMH22416.1"/>
    </source>
</evidence>
<keyword evidence="6" id="KW-0904">Protein phosphatase</keyword>
<evidence type="ECO:0000256" key="5">
    <source>
        <dbReference type="ARBA" id="ARBA00022801"/>
    </source>
</evidence>
<dbReference type="PROSITE" id="PS50056">
    <property type="entry name" value="TYR_PHOSPHATASE_2"/>
    <property type="match status" value="1"/>
</dbReference>
<keyword evidence="10" id="KW-1185">Reference proteome</keyword>
<dbReference type="SUPFAM" id="SSF52799">
    <property type="entry name" value="(Phosphotyrosine protein) phosphatases II"/>
    <property type="match status" value="1"/>
</dbReference>
<organism evidence="9 10">
    <name type="scientific">Nepenthes gracilis</name>
    <name type="common">Slender pitcher plant</name>
    <dbReference type="NCBI Taxonomy" id="150966"/>
    <lineage>
        <taxon>Eukaryota</taxon>
        <taxon>Viridiplantae</taxon>
        <taxon>Streptophyta</taxon>
        <taxon>Embryophyta</taxon>
        <taxon>Tracheophyta</taxon>
        <taxon>Spermatophyta</taxon>
        <taxon>Magnoliopsida</taxon>
        <taxon>eudicotyledons</taxon>
        <taxon>Gunneridae</taxon>
        <taxon>Pentapetalae</taxon>
        <taxon>Caryophyllales</taxon>
        <taxon>Nepenthaceae</taxon>
        <taxon>Nepenthes</taxon>
    </lineage>
</organism>
<evidence type="ECO:0000256" key="3">
    <source>
        <dbReference type="ARBA" id="ARBA00022490"/>
    </source>
</evidence>
<keyword evidence="5" id="KW-0378">Hydrolase</keyword>
<evidence type="ECO:0000259" key="8">
    <source>
        <dbReference type="PROSITE" id="PS50056"/>
    </source>
</evidence>
<dbReference type="CDD" id="cd17658">
    <property type="entry name" value="PTPc_plant_PTP1"/>
    <property type="match status" value="1"/>
</dbReference>
<dbReference type="GO" id="GO:0005737">
    <property type="term" value="C:cytoplasm"/>
    <property type="evidence" value="ECO:0007669"/>
    <property type="project" value="UniProtKB-SubCell"/>
</dbReference>
<proteinExistence type="predicted"/>
<dbReference type="GO" id="GO:0004725">
    <property type="term" value="F:protein tyrosine phosphatase activity"/>
    <property type="evidence" value="ECO:0007669"/>
    <property type="project" value="UniProtKB-EC"/>
</dbReference>
<feature type="domain" description="Tyrosine specific protein phosphatases" evidence="8">
    <location>
        <begin position="251"/>
        <end position="330"/>
    </location>
</feature>
<dbReference type="FunFam" id="3.90.190.10:FF:000045">
    <property type="entry name" value="Tyrosine-protein phosphatase non-receptor type 12"/>
    <property type="match status" value="1"/>
</dbReference>
<dbReference type="PROSITE" id="PS00383">
    <property type="entry name" value="TYR_PHOSPHATASE_1"/>
    <property type="match status" value="1"/>
</dbReference>
<dbReference type="EMBL" id="BSYO01000024">
    <property type="protein sequence ID" value="GMH22416.1"/>
    <property type="molecule type" value="Genomic_DNA"/>
</dbReference>
<dbReference type="PRINTS" id="PR00700">
    <property type="entry name" value="PRTYPHPHTASE"/>
</dbReference>
<dbReference type="AlphaFoldDB" id="A0AAD3T5Q7"/>
<evidence type="ECO:0000256" key="2">
    <source>
        <dbReference type="ARBA" id="ARBA00013064"/>
    </source>
</evidence>
<evidence type="ECO:0000313" key="10">
    <source>
        <dbReference type="Proteomes" id="UP001279734"/>
    </source>
</evidence>
<reference evidence="9" key="1">
    <citation type="submission" date="2023-05" db="EMBL/GenBank/DDBJ databases">
        <title>Nepenthes gracilis genome sequencing.</title>
        <authorList>
            <person name="Fukushima K."/>
        </authorList>
    </citation>
    <scope>NUCLEOTIDE SEQUENCE</scope>
    <source>
        <strain evidence="9">SING2019-196</strain>
    </source>
</reference>
<keyword evidence="3" id="KW-0963">Cytoplasm</keyword>
<dbReference type="SMART" id="SM00194">
    <property type="entry name" value="PTPc"/>
    <property type="match status" value="1"/>
</dbReference>
<dbReference type="InterPro" id="IPR003595">
    <property type="entry name" value="Tyr_Pase_cat"/>
</dbReference>
<dbReference type="EC" id="3.1.3.48" evidence="2"/>
<keyword evidence="4" id="KW-0597">Phosphoprotein</keyword>
<feature type="domain" description="Tyrosine-protein phosphatase" evidence="7">
    <location>
        <begin position="58"/>
        <end position="339"/>
    </location>
</feature>
<evidence type="ECO:0000256" key="6">
    <source>
        <dbReference type="ARBA" id="ARBA00022912"/>
    </source>
</evidence>
<evidence type="ECO:0000256" key="4">
    <source>
        <dbReference type="ARBA" id="ARBA00022553"/>
    </source>
</evidence>
<accession>A0AAD3T5Q7</accession>
<dbReference type="Gene3D" id="3.90.190.10">
    <property type="entry name" value="Protein tyrosine phosphatase superfamily"/>
    <property type="match status" value="1"/>
</dbReference>